<proteinExistence type="predicted"/>
<evidence type="ECO:0000259" key="2">
    <source>
        <dbReference type="Pfam" id="PF07859"/>
    </source>
</evidence>
<accession>A0A919GQY2</accession>
<evidence type="ECO:0000256" key="1">
    <source>
        <dbReference type="ARBA" id="ARBA00022801"/>
    </source>
</evidence>
<keyword evidence="4" id="KW-1185">Reference proteome</keyword>
<dbReference type="PANTHER" id="PTHR48081">
    <property type="entry name" value="AB HYDROLASE SUPERFAMILY PROTEIN C4A8.06C"/>
    <property type="match status" value="1"/>
</dbReference>
<dbReference type="PANTHER" id="PTHR48081:SF8">
    <property type="entry name" value="ALPHA_BETA HYDROLASE FOLD-3 DOMAIN-CONTAINING PROTEIN-RELATED"/>
    <property type="match status" value="1"/>
</dbReference>
<dbReference type="InterPro" id="IPR013094">
    <property type="entry name" value="AB_hydrolase_3"/>
</dbReference>
<evidence type="ECO:0000313" key="4">
    <source>
        <dbReference type="Proteomes" id="UP000603708"/>
    </source>
</evidence>
<dbReference type="RefSeq" id="WP_189939058.1">
    <property type="nucleotide sequence ID" value="NZ_BNCD01000041.1"/>
</dbReference>
<dbReference type="Gene3D" id="3.40.50.1820">
    <property type="entry name" value="alpha/beta hydrolase"/>
    <property type="match status" value="1"/>
</dbReference>
<reference evidence="3" key="2">
    <citation type="submission" date="2020-09" db="EMBL/GenBank/DDBJ databases">
        <authorList>
            <person name="Sun Q."/>
            <person name="Ohkuma M."/>
        </authorList>
    </citation>
    <scope>NUCLEOTIDE SEQUENCE</scope>
    <source>
        <strain evidence="3">JCM 5069</strain>
    </source>
</reference>
<reference evidence="3" key="1">
    <citation type="journal article" date="2014" name="Int. J. Syst. Evol. Microbiol.">
        <title>Complete genome sequence of Corynebacterium casei LMG S-19264T (=DSM 44701T), isolated from a smear-ripened cheese.</title>
        <authorList>
            <consortium name="US DOE Joint Genome Institute (JGI-PGF)"/>
            <person name="Walter F."/>
            <person name="Albersmeier A."/>
            <person name="Kalinowski J."/>
            <person name="Ruckert C."/>
        </authorList>
    </citation>
    <scope>NUCLEOTIDE SEQUENCE</scope>
    <source>
        <strain evidence="3">JCM 5069</strain>
    </source>
</reference>
<dbReference type="EMBL" id="BNCD01000041">
    <property type="protein sequence ID" value="GHH88724.1"/>
    <property type="molecule type" value="Genomic_DNA"/>
</dbReference>
<name>A0A919GQY2_9ACTN</name>
<organism evidence="3 4">
    <name type="scientific">Streptomyces sulfonofaciens</name>
    <dbReference type="NCBI Taxonomy" id="68272"/>
    <lineage>
        <taxon>Bacteria</taxon>
        <taxon>Bacillati</taxon>
        <taxon>Actinomycetota</taxon>
        <taxon>Actinomycetes</taxon>
        <taxon>Kitasatosporales</taxon>
        <taxon>Streptomycetaceae</taxon>
        <taxon>Streptomyces</taxon>
    </lineage>
</organism>
<dbReference type="InterPro" id="IPR029058">
    <property type="entry name" value="AB_hydrolase_fold"/>
</dbReference>
<dbReference type="SUPFAM" id="SSF53474">
    <property type="entry name" value="alpha/beta-Hydrolases"/>
    <property type="match status" value="1"/>
</dbReference>
<dbReference type="AlphaFoldDB" id="A0A919GQY2"/>
<comment type="caution">
    <text evidence="3">The sequence shown here is derived from an EMBL/GenBank/DDBJ whole genome shotgun (WGS) entry which is preliminary data.</text>
</comment>
<keyword evidence="1 3" id="KW-0378">Hydrolase</keyword>
<dbReference type="GO" id="GO:0016787">
    <property type="term" value="F:hydrolase activity"/>
    <property type="evidence" value="ECO:0007669"/>
    <property type="project" value="UniProtKB-KW"/>
</dbReference>
<dbReference type="Pfam" id="PF07859">
    <property type="entry name" value="Abhydrolase_3"/>
    <property type="match status" value="1"/>
</dbReference>
<dbReference type="InterPro" id="IPR050300">
    <property type="entry name" value="GDXG_lipolytic_enzyme"/>
</dbReference>
<dbReference type="Proteomes" id="UP000603708">
    <property type="component" value="Unassembled WGS sequence"/>
</dbReference>
<evidence type="ECO:0000313" key="3">
    <source>
        <dbReference type="EMBL" id="GHH88724.1"/>
    </source>
</evidence>
<sequence>MDIDPEVGAALAAMALRKPLPVGEWKSRRDAMNATYRELEAASVRVDGVDTADLTVSSADGHQVPVRLYRVPSSLPTALLVYLHGGGMIAGSVDVYDQVCRRYAVDAGVAVLAVDYRLAPESPFPAPLEDCVAAVEWALRHVAQMNLPGGPVALMGDSAGGGLAAATAVACRDRGIGSLAAQLLVYPMLDDRTASATSAVAPFLTWTPDDNITGWQALLGDAYGTDEIPANAVPARVRSLRGLPRTYIEVGQLDLFLDESVVYATRLMQDEVPVHLVVRPGVVHGYDRVAPDSRAAQAAHTDRVAFLRSL</sequence>
<protein>
    <submittedName>
        <fullName evidence="3">Alpha/beta hydrolase</fullName>
    </submittedName>
</protein>
<gene>
    <name evidence="3" type="ORF">GCM10018793_69450</name>
</gene>
<feature type="domain" description="Alpha/beta hydrolase fold-3" evidence="2">
    <location>
        <begin position="80"/>
        <end position="286"/>
    </location>
</feature>